<dbReference type="InterPro" id="IPR012340">
    <property type="entry name" value="NA-bd_OB-fold"/>
</dbReference>
<dbReference type="InterPro" id="IPR056404">
    <property type="entry name" value="HTH_RNase_II"/>
</dbReference>
<gene>
    <name evidence="3" type="ORF">Vretimale_3623</name>
</gene>
<evidence type="ECO:0000256" key="1">
    <source>
        <dbReference type="SAM" id="MobiDB-lite"/>
    </source>
</evidence>
<dbReference type="PANTHER" id="PTHR23355">
    <property type="entry name" value="RIBONUCLEASE"/>
    <property type="match status" value="1"/>
</dbReference>
<sequence>MSRATAHSAGMLAPDPPALRAPSRGRRAQQPPIRSYGAGSGTPFGGFQHANIPALRCNTPAGAVQAMATVATARDRRSSGGGSTDTRTGPSRRLRGWETVSMAAARPPRAVGTVKKKSQPQLSASASATPASVCTVTAGARTAIASGQGWPAGGLYGVVAAVAPRRSIPAAVRGGNAPTGTGGGFNLSPRVSSLPPHLIPLATHHLHHQRPDQETLAHRGSHAHRAAFGGSQRCNARALRLAEAVFRLHAIKSSGAAASVSGQTGALQEGSLVEYDKNDRGVLAVLVAPDGKKNWFAVDQTGRRQSITPKQIQLVLPGSGYKEADVAAFTAAAEVADMSLLEIAWEIAAEAGEPLELRELATLLYDDTTPKTLYVTHRMLQRDTLFFKLGSRGGSVRSYVPRSAEDVAALRQQQEAAEAARKAAEAWRVAVAAARAAKTRSQLPSAAEWQSGPFADRIAALKAIALSALPRIDDVTTQLALASIQLAGAGSRADPDVAAALLVEIGALRRHEPLQLLRRGLALQTSPEQEEEALALLASPPPDPDAASREELTQLTVFTIDDASTTEVDDGLSLERLPGGTGIRIWIHVADPTRWIRPGCNLDVAGRERIRTLYLPWGSVPMFPRRLAEGPFSLREGQVCDAMSVCVSLGTDGSLARPRVVPSRVRVSHKLTYDQADAVLAAAAAAGEASEADTVAPSADCSSMGLDAAAVADLVALRDAALSRRAYREARGCIEIPLPEAKIHVPYSHLDRARPSVNITRISQWDSASRGLVAEMMILAGEAIGTIGAEAALPLPYRGQVDPPDLPSTKALAELPEGPCRGFALKRCMTRSSVAAAPQRHASLALDAYVQFTSPIRRYVDMVAHHNLKAWLRGEPLPFSRSDIESLVSAGGEAARELGAAERESESYWIAEYLRLNWGAEYPAMVLGWQREDLQLAAFLLDREGLEVVARVPQGTVFSPGDCCVLVPTEVNPSAGFYRFYVAGWTSGLEAEQGEGEEEEEEGEQGWAETKEDVVVARSSA</sequence>
<name>A0A8J4DAC4_9CHLO</name>
<feature type="compositionally biased region" description="Acidic residues" evidence="1">
    <location>
        <begin position="992"/>
        <end position="1004"/>
    </location>
</feature>
<organism evidence="3 4">
    <name type="scientific">Volvox reticuliferus</name>
    <dbReference type="NCBI Taxonomy" id="1737510"/>
    <lineage>
        <taxon>Eukaryota</taxon>
        <taxon>Viridiplantae</taxon>
        <taxon>Chlorophyta</taxon>
        <taxon>core chlorophytes</taxon>
        <taxon>Chlorophyceae</taxon>
        <taxon>CS clade</taxon>
        <taxon>Chlamydomonadales</taxon>
        <taxon>Volvocaceae</taxon>
        <taxon>Volvox</taxon>
    </lineage>
</organism>
<dbReference type="InterPro" id="IPR050180">
    <property type="entry name" value="RNR_Ribonuclease"/>
</dbReference>
<protein>
    <recommendedName>
        <fullName evidence="2">RNB domain-containing protein</fullName>
    </recommendedName>
</protein>
<dbReference type="EMBL" id="BNCQ01000005">
    <property type="protein sequence ID" value="GIL98203.1"/>
    <property type="molecule type" value="Genomic_DNA"/>
</dbReference>
<dbReference type="PANTHER" id="PTHR23355:SF42">
    <property type="entry name" value="RIBONUCLEASE II, CHLOROPLASTIC_MITOCHONDRIAL"/>
    <property type="match status" value="1"/>
</dbReference>
<evidence type="ECO:0000259" key="2">
    <source>
        <dbReference type="SMART" id="SM00955"/>
    </source>
</evidence>
<accession>A0A8J4DAC4</accession>
<dbReference type="GO" id="GO:0006402">
    <property type="term" value="P:mRNA catabolic process"/>
    <property type="evidence" value="ECO:0007669"/>
    <property type="project" value="TreeGrafter"/>
</dbReference>
<reference evidence="3" key="1">
    <citation type="journal article" date="2021" name="Proc. Natl. Acad. Sci. U.S.A.">
        <title>Three genomes in the algal genus Volvox reveal the fate of a haploid sex-determining region after a transition to homothallism.</title>
        <authorList>
            <person name="Yamamoto K."/>
            <person name="Hamaji T."/>
            <person name="Kawai-Toyooka H."/>
            <person name="Matsuzaki R."/>
            <person name="Takahashi F."/>
            <person name="Nishimura Y."/>
            <person name="Kawachi M."/>
            <person name="Noguchi H."/>
            <person name="Minakuchi Y."/>
            <person name="Umen J.G."/>
            <person name="Toyoda A."/>
            <person name="Nozaki H."/>
        </authorList>
    </citation>
    <scope>NUCLEOTIDE SEQUENCE</scope>
    <source>
        <strain evidence="3">NIES-3785</strain>
    </source>
</reference>
<dbReference type="SUPFAM" id="SSF50249">
    <property type="entry name" value="Nucleic acid-binding proteins"/>
    <property type="match status" value="1"/>
</dbReference>
<dbReference type="Pfam" id="PF23161">
    <property type="entry name" value="HTH_RNase_II"/>
    <property type="match status" value="1"/>
</dbReference>
<feature type="region of interest" description="Disordered" evidence="1">
    <location>
        <begin position="1"/>
        <end position="44"/>
    </location>
</feature>
<dbReference type="GO" id="GO:0000932">
    <property type="term" value="C:P-body"/>
    <property type="evidence" value="ECO:0007669"/>
    <property type="project" value="TreeGrafter"/>
</dbReference>
<feature type="region of interest" description="Disordered" evidence="1">
    <location>
        <begin position="990"/>
        <end position="1013"/>
    </location>
</feature>
<comment type="caution">
    <text evidence="3">The sequence shown here is derived from an EMBL/GenBank/DDBJ whole genome shotgun (WGS) entry which is preliminary data.</text>
</comment>
<evidence type="ECO:0000313" key="4">
    <source>
        <dbReference type="Proteomes" id="UP000722791"/>
    </source>
</evidence>
<dbReference type="GO" id="GO:0000175">
    <property type="term" value="F:3'-5'-RNA exonuclease activity"/>
    <property type="evidence" value="ECO:0007669"/>
    <property type="project" value="TreeGrafter"/>
</dbReference>
<dbReference type="Pfam" id="PF25255">
    <property type="entry name" value="WHD_RNase_II"/>
    <property type="match status" value="1"/>
</dbReference>
<feature type="domain" description="RNB" evidence="2">
    <location>
        <begin position="549"/>
        <end position="874"/>
    </location>
</feature>
<dbReference type="AlphaFoldDB" id="A0A8J4DAC4"/>
<evidence type="ECO:0000313" key="3">
    <source>
        <dbReference type="EMBL" id="GIL98203.1"/>
    </source>
</evidence>
<dbReference type="InterPro" id="IPR001900">
    <property type="entry name" value="RNase_II/R"/>
</dbReference>
<proteinExistence type="predicted"/>
<dbReference type="Proteomes" id="UP000722791">
    <property type="component" value="Unassembled WGS sequence"/>
</dbReference>
<dbReference type="InterPro" id="IPR057324">
    <property type="entry name" value="WH_RNase_II"/>
</dbReference>
<dbReference type="GO" id="GO:0003723">
    <property type="term" value="F:RNA binding"/>
    <property type="evidence" value="ECO:0007669"/>
    <property type="project" value="InterPro"/>
</dbReference>
<dbReference type="Pfam" id="PF00773">
    <property type="entry name" value="RNB"/>
    <property type="match status" value="1"/>
</dbReference>
<dbReference type="Pfam" id="PF23163">
    <property type="entry name" value="CSD_RNase_II"/>
    <property type="match status" value="1"/>
</dbReference>
<dbReference type="InterPro" id="IPR056403">
    <property type="entry name" value="RNase_II_barrel"/>
</dbReference>
<dbReference type="SMART" id="SM00955">
    <property type="entry name" value="RNB"/>
    <property type="match status" value="1"/>
</dbReference>
<feature type="region of interest" description="Disordered" evidence="1">
    <location>
        <begin position="71"/>
        <end position="94"/>
    </location>
</feature>